<dbReference type="GO" id="GO:0004571">
    <property type="term" value="F:mannosyl-oligosaccharide 1,2-alpha-mannosidase activity"/>
    <property type="evidence" value="ECO:0007669"/>
    <property type="project" value="InterPro"/>
</dbReference>
<dbReference type="InterPro" id="IPR036026">
    <property type="entry name" value="Seven-hairpin_glycosidases"/>
</dbReference>
<proteinExistence type="inferred from homology"/>
<protein>
    <submittedName>
        <fullName evidence="6">Uncharacterized protein</fullName>
    </submittedName>
</protein>
<accession>A0A5N6JYV5</accession>
<dbReference type="Proteomes" id="UP000326757">
    <property type="component" value="Unassembled WGS sequence"/>
</dbReference>
<dbReference type="InterPro" id="IPR001382">
    <property type="entry name" value="Glyco_hydro_47"/>
</dbReference>
<dbReference type="GO" id="GO:0005509">
    <property type="term" value="F:calcium ion binding"/>
    <property type="evidence" value="ECO:0007669"/>
    <property type="project" value="InterPro"/>
</dbReference>
<name>A0A5N6JYV5_MONLA</name>
<evidence type="ECO:0000256" key="4">
    <source>
        <dbReference type="ARBA" id="ARBA00022801"/>
    </source>
</evidence>
<sequence length="175" mass="20072">MDFQSEFEYAAGYLYRVDFSKSKTSEIDILSASTRNIGGLLAAHNLTDGRHPIFLEKSLELGNMIYAAFDTPDRMPVLNWRWKLSKSAKYQIRYKDLDPVMASLSLEFTQLSQVSADPKYFDTAQRVIFRLDEEQSKSKLPGLWSASKTGISLHCGLPRILSSIIYRSNILYWEE</sequence>
<evidence type="ECO:0000256" key="5">
    <source>
        <dbReference type="ARBA" id="ARBA00023157"/>
    </source>
</evidence>
<dbReference type="InterPro" id="IPR012341">
    <property type="entry name" value="6hp_glycosidase-like_sf"/>
</dbReference>
<dbReference type="Pfam" id="PF01532">
    <property type="entry name" value="Glyco_hydro_47"/>
    <property type="match status" value="1"/>
</dbReference>
<keyword evidence="4" id="KW-0378">Hydrolase</keyword>
<evidence type="ECO:0000256" key="1">
    <source>
        <dbReference type="ARBA" id="ARBA00001913"/>
    </source>
</evidence>
<gene>
    <name evidence="6" type="ORF">EYC80_009739</name>
</gene>
<keyword evidence="7" id="KW-1185">Reference proteome</keyword>
<dbReference type="PANTHER" id="PTHR11742:SF103">
    <property type="entry name" value="ENDOPLASMIC RETICULUM MANNOSIDASE MNL2-RELATED"/>
    <property type="match status" value="1"/>
</dbReference>
<dbReference type="InterPro" id="IPR050749">
    <property type="entry name" value="Glycosyl_Hydrolase_47"/>
</dbReference>
<organism evidence="6 7">
    <name type="scientific">Monilinia laxa</name>
    <name type="common">Brown rot fungus</name>
    <name type="synonym">Sclerotinia laxa</name>
    <dbReference type="NCBI Taxonomy" id="61186"/>
    <lineage>
        <taxon>Eukaryota</taxon>
        <taxon>Fungi</taxon>
        <taxon>Dikarya</taxon>
        <taxon>Ascomycota</taxon>
        <taxon>Pezizomycotina</taxon>
        <taxon>Leotiomycetes</taxon>
        <taxon>Helotiales</taxon>
        <taxon>Sclerotiniaceae</taxon>
        <taxon>Monilinia</taxon>
    </lineage>
</organism>
<dbReference type="GO" id="GO:0036503">
    <property type="term" value="P:ERAD pathway"/>
    <property type="evidence" value="ECO:0007669"/>
    <property type="project" value="UniProtKB-ARBA"/>
</dbReference>
<keyword evidence="5" id="KW-1015">Disulfide bond</keyword>
<comment type="similarity">
    <text evidence="3">Belongs to the glycosyl hydrolase 47 family.</text>
</comment>
<comment type="cofactor">
    <cofactor evidence="1">
        <name>Ca(2+)</name>
        <dbReference type="ChEBI" id="CHEBI:29108"/>
    </cofactor>
</comment>
<comment type="pathway">
    <text evidence="2">Protein modification; protein glycosylation.</text>
</comment>
<dbReference type="PANTHER" id="PTHR11742">
    <property type="entry name" value="MANNOSYL-OLIGOSACCHARIDE ALPHA-1,2-MANNOSIDASE-RELATED"/>
    <property type="match status" value="1"/>
</dbReference>
<dbReference type="OrthoDB" id="8118055at2759"/>
<comment type="caution">
    <text evidence="6">The sequence shown here is derived from an EMBL/GenBank/DDBJ whole genome shotgun (WGS) entry which is preliminary data.</text>
</comment>
<evidence type="ECO:0000313" key="7">
    <source>
        <dbReference type="Proteomes" id="UP000326757"/>
    </source>
</evidence>
<dbReference type="GO" id="GO:0005783">
    <property type="term" value="C:endoplasmic reticulum"/>
    <property type="evidence" value="ECO:0007669"/>
    <property type="project" value="TreeGrafter"/>
</dbReference>
<evidence type="ECO:0000313" key="6">
    <source>
        <dbReference type="EMBL" id="KAB8294321.1"/>
    </source>
</evidence>
<dbReference type="GO" id="GO:0005975">
    <property type="term" value="P:carbohydrate metabolic process"/>
    <property type="evidence" value="ECO:0007669"/>
    <property type="project" value="InterPro"/>
</dbReference>
<dbReference type="EMBL" id="VIGI01000011">
    <property type="protein sequence ID" value="KAB8294321.1"/>
    <property type="molecule type" value="Genomic_DNA"/>
</dbReference>
<dbReference type="AlphaFoldDB" id="A0A5N6JYV5"/>
<dbReference type="GO" id="GO:0016020">
    <property type="term" value="C:membrane"/>
    <property type="evidence" value="ECO:0007669"/>
    <property type="project" value="InterPro"/>
</dbReference>
<dbReference type="Gene3D" id="1.50.10.10">
    <property type="match status" value="1"/>
</dbReference>
<reference evidence="6 7" key="1">
    <citation type="submission" date="2019-06" db="EMBL/GenBank/DDBJ databases">
        <title>Genome Sequence of the Brown Rot Fungal Pathogen Monilinia laxa.</title>
        <authorList>
            <person name="De Miccolis Angelini R.M."/>
            <person name="Landi L."/>
            <person name="Abate D."/>
            <person name="Pollastro S."/>
            <person name="Romanazzi G."/>
            <person name="Faretra F."/>
        </authorList>
    </citation>
    <scope>NUCLEOTIDE SEQUENCE [LARGE SCALE GENOMIC DNA]</scope>
    <source>
        <strain evidence="6 7">Mlax316</strain>
    </source>
</reference>
<evidence type="ECO:0000256" key="3">
    <source>
        <dbReference type="ARBA" id="ARBA00007658"/>
    </source>
</evidence>
<evidence type="ECO:0000256" key="2">
    <source>
        <dbReference type="ARBA" id="ARBA00004922"/>
    </source>
</evidence>
<dbReference type="SUPFAM" id="SSF48225">
    <property type="entry name" value="Seven-hairpin glycosidases"/>
    <property type="match status" value="1"/>
</dbReference>
<dbReference type="UniPathway" id="UPA00378"/>